<reference evidence="4" key="1">
    <citation type="submission" date="2019-10" db="EMBL/GenBank/DDBJ databases">
        <authorList>
            <consortium name="DOE Joint Genome Institute"/>
            <person name="Kuo A."/>
            <person name="Miyauchi S."/>
            <person name="Kiss E."/>
            <person name="Drula E."/>
            <person name="Kohler A."/>
            <person name="Sanchez-Garcia M."/>
            <person name="Andreopoulos B."/>
            <person name="Barry K.W."/>
            <person name="Bonito G."/>
            <person name="Buee M."/>
            <person name="Carver A."/>
            <person name="Chen C."/>
            <person name="Cichocki N."/>
            <person name="Clum A."/>
            <person name="Culley D."/>
            <person name="Crous P.W."/>
            <person name="Fauchery L."/>
            <person name="Girlanda M."/>
            <person name="Hayes R."/>
            <person name="Keri Z."/>
            <person name="LaButti K."/>
            <person name="Lipzen A."/>
            <person name="Lombard V."/>
            <person name="Magnuson J."/>
            <person name="Maillard F."/>
            <person name="Morin E."/>
            <person name="Murat C."/>
            <person name="Nolan M."/>
            <person name="Ohm R."/>
            <person name="Pangilinan J."/>
            <person name="Pereira M."/>
            <person name="Perotto S."/>
            <person name="Peter M."/>
            <person name="Riley R."/>
            <person name="Sitrit Y."/>
            <person name="Stielow B."/>
            <person name="Szollosi G."/>
            <person name="Zifcakova L."/>
            <person name="Stursova M."/>
            <person name="Spatafora J.W."/>
            <person name="Tedersoo L."/>
            <person name="Vaario L.-M."/>
            <person name="Yamada A."/>
            <person name="Yan M."/>
            <person name="Wang P."/>
            <person name="Xu J."/>
            <person name="Bruns T."/>
            <person name="Baldrian P."/>
            <person name="Vilgalys R."/>
            <person name="Henrissat B."/>
            <person name="Grigoriev I.V."/>
            <person name="Hibbett D."/>
            <person name="Nagy L.G."/>
            <person name="Martin F.M."/>
        </authorList>
    </citation>
    <scope>NUCLEOTIDE SEQUENCE</scope>
    <source>
        <strain evidence="4">BED1</strain>
    </source>
</reference>
<reference evidence="4" key="2">
    <citation type="journal article" date="2020" name="Nat. Commun.">
        <title>Large-scale genome sequencing of mycorrhizal fungi provides insights into the early evolution of symbiotic traits.</title>
        <authorList>
            <person name="Miyauchi S."/>
            <person name="Kiss E."/>
            <person name="Kuo A."/>
            <person name="Drula E."/>
            <person name="Kohler A."/>
            <person name="Sanchez-Garcia M."/>
            <person name="Morin E."/>
            <person name="Andreopoulos B."/>
            <person name="Barry K.W."/>
            <person name="Bonito G."/>
            <person name="Buee M."/>
            <person name="Carver A."/>
            <person name="Chen C."/>
            <person name="Cichocki N."/>
            <person name="Clum A."/>
            <person name="Culley D."/>
            <person name="Crous P.W."/>
            <person name="Fauchery L."/>
            <person name="Girlanda M."/>
            <person name="Hayes R.D."/>
            <person name="Keri Z."/>
            <person name="LaButti K."/>
            <person name="Lipzen A."/>
            <person name="Lombard V."/>
            <person name="Magnuson J."/>
            <person name="Maillard F."/>
            <person name="Murat C."/>
            <person name="Nolan M."/>
            <person name="Ohm R.A."/>
            <person name="Pangilinan J."/>
            <person name="Pereira M.F."/>
            <person name="Perotto S."/>
            <person name="Peter M."/>
            <person name="Pfister S."/>
            <person name="Riley R."/>
            <person name="Sitrit Y."/>
            <person name="Stielow J.B."/>
            <person name="Szollosi G."/>
            <person name="Zifcakova L."/>
            <person name="Stursova M."/>
            <person name="Spatafora J.W."/>
            <person name="Tedersoo L."/>
            <person name="Vaario L.M."/>
            <person name="Yamada A."/>
            <person name="Yan M."/>
            <person name="Wang P."/>
            <person name="Xu J."/>
            <person name="Bruns T."/>
            <person name="Baldrian P."/>
            <person name="Vilgalys R."/>
            <person name="Dunand C."/>
            <person name="Henrissat B."/>
            <person name="Grigoriev I.V."/>
            <person name="Hibbett D."/>
            <person name="Nagy L.G."/>
            <person name="Martin F.M."/>
        </authorList>
    </citation>
    <scope>NUCLEOTIDE SEQUENCE</scope>
    <source>
        <strain evidence="4">BED1</strain>
    </source>
</reference>
<organism evidence="4 5">
    <name type="scientific">Boletus edulis BED1</name>
    <dbReference type="NCBI Taxonomy" id="1328754"/>
    <lineage>
        <taxon>Eukaryota</taxon>
        <taxon>Fungi</taxon>
        <taxon>Dikarya</taxon>
        <taxon>Basidiomycota</taxon>
        <taxon>Agaricomycotina</taxon>
        <taxon>Agaricomycetes</taxon>
        <taxon>Agaricomycetidae</taxon>
        <taxon>Boletales</taxon>
        <taxon>Boletineae</taxon>
        <taxon>Boletaceae</taxon>
        <taxon>Boletoideae</taxon>
        <taxon>Boletus</taxon>
    </lineage>
</organism>
<feature type="transmembrane region" description="Helical" evidence="3">
    <location>
        <begin position="347"/>
        <end position="368"/>
    </location>
</feature>
<evidence type="ECO:0000256" key="2">
    <source>
        <dbReference type="ARBA" id="ARBA00006727"/>
    </source>
</evidence>
<feature type="transmembrane region" description="Helical" evidence="3">
    <location>
        <begin position="286"/>
        <end position="304"/>
    </location>
</feature>
<dbReference type="InterPro" id="IPR011701">
    <property type="entry name" value="MFS"/>
</dbReference>
<dbReference type="PANTHER" id="PTHR11360">
    <property type="entry name" value="MONOCARBOXYLATE TRANSPORTER"/>
    <property type="match status" value="1"/>
</dbReference>
<keyword evidence="3" id="KW-0472">Membrane</keyword>
<keyword evidence="5" id="KW-1185">Reference proteome</keyword>
<comment type="caution">
    <text evidence="4">The sequence shown here is derived from an EMBL/GenBank/DDBJ whole genome shotgun (WGS) entry which is preliminary data.</text>
</comment>
<name>A0AAD4GJE8_BOLED</name>
<comment type="similarity">
    <text evidence="2">Belongs to the major facilitator superfamily. Monocarboxylate porter (TC 2.A.1.13) family.</text>
</comment>
<feature type="transmembrane region" description="Helical" evidence="3">
    <location>
        <begin position="220"/>
        <end position="237"/>
    </location>
</feature>
<feature type="transmembrane region" description="Helical" evidence="3">
    <location>
        <begin position="12"/>
        <end position="33"/>
    </location>
</feature>
<evidence type="ECO:0000256" key="1">
    <source>
        <dbReference type="ARBA" id="ARBA00004141"/>
    </source>
</evidence>
<comment type="subcellular location">
    <subcellularLocation>
        <location evidence="1">Membrane</location>
        <topology evidence="1">Multi-pass membrane protein</topology>
    </subcellularLocation>
</comment>
<keyword evidence="3" id="KW-1133">Transmembrane helix</keyword>
<evidence type="ECO:0000313" key="4">
    <source>
        <dbReference type="EMBL" id="KAF8448831.1"/>
    </source>
</evidence>
<sequence length="412" mass="44817">MQLLDFPEGGWSGWATAIGAFLVQFSTYGYSISFGVYQDFYAQTYLTNETSSAIAWIGSTNAFLFEICGLVAGRLYDRGYFYHLLYGASLLQAFSLFMLSLARPDNYYQVFLTQGIGSGCAAGLLYVPSMAVLSHYFNKRREQLMTFASSGAYLGAVVHPIMLNNTINGQLGFANGVRASAGFVSGLLLIACLLMRTRLPPSDSRTNFLAAAEKCGRDSAFIFGCLGLCIFVVAFYYPLFYLQLDAVRHDLGNTFSFYSLVIMNTASFVGQLSSTVLVVYFHVPTVLIMVTFCCSVIILGMIGVHTVAGFIVFGVLYGYFAGIFLALWTPVMALLTPDLSELGVRMGIACAAMAIGGLVGPPISGALLTPAYVWWRGAVFNGIAGALGCTMFIVMQRILIRRVQSQSQELKL</sequence>
<dbReference type="Pfam" id="PF07690">
    <property type="entry name" value="MFS_1"/>
    <property type="match status" value="1"/>
</dbReference>
<dbReference type="Gene3D" id="1.20.1250.20">
    <property type="entry name" value="MFS general substrate transporter like domains"/>
    <property type="match status" value="2"/>
</dbReference>
<dbReference type="InterPro" id="IPR050327">
    <property type="entry name" value="Proton-linked_MCT"/>
</dbReference>
<feature type="transmembrane region" description="Helical" evidence="3">
    <location>
        <begin position="144"/>
        <end position="162"/>
    </location>
</feature>
<feature type="transmembrane region" description="Helical" evidence="3">
    <location>
        <begin position="310"/>
        <end position="335"/>
    </location>
</feature>
<dbReference type="GO" id="GO:0016020">
    <property type="term" value="C:membrane"/>
    <property type="evidence" value="ECO:0007669"/>
    <property type="project" value="UniProtKB-SubCell"/>
</dbReference>
<evidence type="ECO:0000313" key="5">
    <source>
        <dbReference type="Proteomes" id="UP001194468"/>
    </source>
</evidence>
<dbReference type="InterPro" id="IPR036259">
    <property type="entry name" value="MFS_trans_sf"/>
</dbReference>
<evidence type="ECO:0000256" key="3">
    <source>
        <dbReference type="SAM" id="Phobius"/>
    </source>
</evidence>
<feature type="transmembrane region" description="Helical" evidence="3">
    <location>
        <begin position="80"/>
        <end position="101"/>
    </location>
</feature>
<dbReference type="PANTHER" id="PTHR11360:SF252">
    <property type="entry name" value="MAJOR FACILITATOR SUPERFAMILY (MFS) PROFILE DOMAIN-CONTAINING PROTEIN-RELATED"/>
    <property type="match status" value="1"/>
</dbReference>
<dbReference type="GO" id="GO:0022857">
    <property type="term" value="F:transmembrane transporter activity"/>
    <property type="evidence" value="ECO:0007669"/>
    <property type="project" value="InterPro"/>
</dbReference>
<feature type="transmembrane region" description="Helical" evidence="3">
    <location>
        <begin position="374"/>
        <end position="395"/>
    </location>
</feature>
<feature type="transmembrane region" description="Helical" evidence="3">
    <location>
        <begin position="107"/>
        <end position="132"/>
    </location>
</feature>
<proteinExistence type="inferred from homology"/>
<feature type="transmembrane region" description="Helical" evidence="3">
    <location>
        <begin position="257"/>
        <end position="279"/>
    </location>
</feature>
<dbReference type="SUPFAM" id="SSF103473">
    <property type="entry name" value="MFS general substrate transporter"/>
    <property type="match status" value="1"/>
</dbReference>
<dbReference type="AlphaFoldDB" id="A0AAD4GJE8"/>
<gene>
    <name evidence="4" type="ORF">L210DRAFT_847490</name>
</gene>
<dbReference type="Proteomes" id="UP001194468">
    <property type="component" value="Unassembled WGS sequence"/>
</dbReference>
<dbReference type="EMBL" id="WHUW01000003">
    <property type="protein sequence ID" value="KAF8448831.1"/>
    <property type="molecule type" value="Genomic_DNA"/>
</dbReference>
<keyword evidence="3" id="KW-0812">Transmembrane</keyword>
<feature type="transmembrane region" description="Helical" evidence="3">
    <location>
        <begin position="182"/>
        <end position="199"/>
    </location>
</feature>
<accession>A0AAD4GJE8</accession>
<protein>
    <submittedName>
        <fullName evidence="4">MFS general substrate transporter</fullName>
    </submittedName>
</protein>